<dbReference type="EMBL" id="KN846987">
    <property type="protein sequence ID" value="KIW93241.1"/>
    <property type="molecule type" value="Genomic_DNA"/>
</dbReference>
<accession>A0A0D2ETI6</accession>
<name>A0A0D2ETI6_CLAB1</name>
<dbReference type="PROSITE" id="PS51257">
    <property type="entry name" value="PROKAR_LIPOPROTEIN"/>
    <property type="match status" value="1"/>
</dbReference>
<keyword evidence="3" id="KW-1185">Reference proteome</keyword>
<feature type="region of interest" description="Disordered" evidence="1">
    <location>
        <begin position="57"/>
        <end position="122"/>
    </location>
</feature>
<proteinExistence type="predicted"/>
<dbReference type="AlphaFoldDB" id="A0A0D2ETI6"/>
<protein>
    <submittedName>
        <fullName evidence="2">Uncharacterized protein</fullName>
    </submittedName>
</protein>
<dbReference type="GeneID" id="27698774"/>
<evidence type="ECO:0000313" key="2">
    <source>
        <dbReference type="EMBL" id="KIW93241.1"/>
    </source>
</evidence>
<dbReference type="Proteomes" id="UP000053789">
    <property type="component" value="Unassembled WGS sequence"/>
</dbReference>
<gene>
    <name evidence="2" type="ORF">Z519_05846</name>
</gene>
<evidence type="ECO:0000256" key="1">
    <source>
        <dbReference type="SAM" id="MobiDB-lite"/>
    </source>
</evidence>
<dbReference type="RefSeq" id="XP_016619910.1">
    <property type="nucleotide sequence ID" value="XM_016763586.1"/>
</dbReference>
<dbReference type="HOGENOM" id="CLU_2026468_0_0_1"/>
<dbReference type="VEuPathDB" id="FungiDB:Z519_05846"/>
<reference evidence="2" key="1">
    <citation type="submission" date="2015-01" db="EMBL/GenBank/DDBJ databases">
        <title>The Genome Sequence of Cladophialophora bantiana CBS 173.52.</title>
        <authorList>
            <consortium name="The Broad Institute Genomics Platform"/>
            <person name="Cuomo C."/>
            <person name="de Hoog S."/>
            <person name="Gorbushina A."/>
            <person name="Stielow B."/>
            <person name="Teixiera M."/>
            <person name="Abouelleil A."/>
            <person name="Chapman S.B."/>
            <person name="Priest M."/>
            <person name="Young S.K."/>
            <person name="Wortman J."/>
            <person name="Nusbaum C."/>
            <person name="Birren B."/>
        </authorList>
    </citation>
    <scope>NUCLEOTIDE SEQUENCE [LARGE SCALE GENOMIC DNA]</scope>
    <source>
        <strain evidence="2">CBS 173.52</strain>
    </source>
</reference>
<evidence type="ECO:0000313" key="3">
    <source>
        <dbReference type="Proteomes" id="UP000053789"/>
    </source>
</evidence>
<organism evidence="2 3">
    <name type="scientific">Cladophialophora bantiana (strain ATCC 10958 / CBS 173.52 / CDC B-1940 / NIH 8579)</name>
    <name type="common">Xylohypha bantiana</name>
    <dbReference type="NCBI Taxonomy" id="1442370"/>
    <lineage>
        <taxon>Eukaryota</taxon>
        <taxon>Fungi</taxon>
        <taxon>Dikarya</taxon>
        <taxon>Ascomycota</taxon>
        <taxon>Pezizomycotina</taxon>
        <taxon>Eurotiomycetes</taxon>
        <taxon>Chaetothyriomycetidae</taxon>
        <taxon>Chaetothyriales</taxon>
        <taxon>Herpotrichiellaceae</taxon>
        <taxon>Cladophialophora</taxon>
    </lineage>
</organism>
<sequence length="122" mass="13933">MASMFKDAEETSSVGILAQACTERSADLELRELRYRVLIDQLKRWRLGRLRLERREREPINRELTDLNLGKPRKHSHLHENPGNFAQPAERAGADGIAIEKSRQRPEPALLGHDPPESDSKS</sequence>